<dbReference type="Proteomes" id="UP000298663">
    <property type="component" value="Unassembled WGS sequence"/>
</dbReference>
<dbReference type="AlphaFoldDB" id="A0A4U5NZA9"/>
<accession>A0A4U5NZA9</accession>
<sequence>MMYDVKPERKLDMSSSEDESNVPAYPDRNKFLYVTFLECSNGEDQLYKINDLTYSSIKASKEVQKLDENLPFTLSICRND</sequence>
<feature type="compositionally biased region" description="Basic and acidic residues" evidence="1">
    <location>
        <begin position="1"/>
        <end position="12"/>
    </location>
</feature>
<dbReference type="EMBL" id="AZBU02000003">
    <property type="protein sequence ID" value="TKR88968.1"/>
    <property type="molecule type" value="Genomic_DNA"/>
</dbReference>
<gene>
    <name evidence="2" type="ORF">L596_013133</name>
</gene>
<keyword evidence="3" id="KW-1185">Reference proteome</keyword>
<proteinExistence type="predicted"/>
<organism evidence="2 3">
    <name type="scientific">Steinernema carpocapsae</name>
    <name type="common">Entomopathogenic nematode</name>
    <dbReference type="NCBI Taxonomy" id="34508"/>
    <lineage>
        <taxon>Eukaryota</taxon>
        <taxon>Metazoa</taxon>
        <taxon>Ecdysozoa</taxon>
        <taxon>Nematoda</taxon>
        <taxon>Chromadorea</taxon>
        <taxon>Rhabditida</taxon>
        <taxon>Tylenchina</taxon>
        <taxon>Panagrolaimomorpha</taxon>
        <taxon>Strongyloidoidea</taxon>
        <taxon>Steinernematidae</taxon>
        <taxon>Steinernema</taxon>
    </lineage>
</organism>
<protein>
    <submittedName>
        <fullName evidence="2">Uncharacterized protein</fullName>
    </submittedName>
</protein>
<reference evidence="2 3" key="2">
    <citation type="journal article" date="2019" name="G3 (Bethesda)">
        <title>Hybrid Assembly of the Genome of the Entomopathogenic Nematode Steinernema carpocapsae Identifies the X-Chromosome.</title>
        <authorList>
            <person name="Serra L."/>
            <person name="Macchietto M."/>
            <person name="Macias-Munoz A."/>
            <person name="McGill C.J."/>
            <person name="Rodriguez I.M."/>
            <person name="Rodriguez B."/>
            <person name="Murad R."/>
            <person name="Mortazavi A."/>
        </authorList>
    </citation>
    <scope>NUCLEOTIDE SEQUENCE [LARGE SCALE GENOMIC DNA]</scope>
    <source>
        <strain evidence="2 3">ALL</strain>
    </source>
</reference>
<evidence type="ECO:0000313" key="3">
    <source>
        <dbReference type="Proteomes" id="UP000298663"/>
    </source>
</evidence>
<feature type="region of interest" description="Disordered" evidence="1">
    <location>
        <begin position="1"/>
        <end position="25"/>
    </location>
</feature>
<name>A0A4U5NZA9_STECR</name>
<evidence type="ECO:0000313" key="2">
    <source>
        <dbReference type="EMBL" id="TKR88968.1"/>
    </source>
</evidence>
<comment type="caution">
    <text evidence="2">The sequence shown here is derived from an EMBL/GenBank/DDBJ whole genome shotgun (WGS) entry which is preliminary data.</text>
</comment>
<evidence type="ECO:0000256" key="1">
    <source>
        <dbReference type="SAM" id="MobiDB-lite"/>
    </source>
</evidence>
<reference evidence="2 3" key="1">
    <citation type="journal article" date="2015" name="Genome Biol.">
        <title>Comparative genomics of Steinernema reveals deeply conserved gene regulatory networks.</title>
        <authorList>
            <person name="Dillman A.R."/>
            <person name="Macchietto M."/>
            <person name="Porter C.F."/>
            <person name="Rogers A."/>
            <person name="Williams B."/>
            <person name="Antoshechkin I."/>
            <person name="Lee M.M."/>
            <person name="Goodwin Z."/>
            <person name="Lu X."/>
            <person name="Lewis E.E."/>
            <person name="Goodrich-Blair H."/>
            <person name="Stock S.P."/>
            <person name="Adams B.J."/>
            <person name="Sternberg P.W."/>
            <person name="Mortazavi A."/>
        </authorList>
    </citation>
    <scope>NUCLEOTIDE SEQUENCE [LARGE SCALE GENOMIC DNA]</scope>
    <source>
        <strain evidence="2 3">ALL</strain>
    </source>
</reference>